<comment type="subcellular location">
    <subcellularLocation>
        <location evidence="1 7">Cell membrane</location>
        <topology evidence="1 7">Multi-pass membrane protein</topology>
    </subcellularLocation>
</comment>
<dbReference type="RefSeq" id="WP_133080220.1">
    <property type="nucleotide sequence ID" value="NZ_CP024915.1"/>
</dbReference>
<evidence type="ECO:0000259" key="9">
    <source>
        <dbReference type="PROSITE" id="PS50928"/>
    </source>
</evidence>
<name>A0A2L0UGQ6_9MICC</name>
<dbReference type="PANTHER" id="PTHR43744">
    <property type="entry name" value="ABC TRANSPORTER PERMEASE PROTEIN MG189-RELATED-RELATED"/>
    <property type="match status" value="1"/>
</dbReference>
<dbReference type="PANTHER" id="PTHR43744:SF12">
    <property type="entry name" value="ABC TRANSPORTER PERMEASE PROTEIN MG189-RELATED"/>
    <property type="match status" value="1"/>
</dbReference>
<protein>
    <submittedName>
        <fullName evidence="10">Carbohydrate ABC transporter permease</fullName>
    </submittedName>
</protein>
<evidence type="ECO:0000256" key="5">
    <source>
        <dbReference type="ARBA" id="ARBA00022989"/>
    </source>
</evidence>
<keyword evidence="2 7" id="KW-0813">Transport</keyword>
<sequence>MSTQVPARKAPLEAMQRQEPRRSRSRAGKRLAKLPVHLLIALLLVVELYPLLWLVLGSFKTQQEFLNDPVWSLPGSLNFDNYIEAWTTGNIAVFVANSLMATLPSLALIIVLGVAAGFALEVMVWKGRNGVLLIFLTGIMVPGQMILLPLFSAYFNAGLTGTLWPLIITYTATGLPLTVFMMATYFRAVPREVFEASTLDGASIIRSFLSIGFPMVRNAVFTVALVQFFFIWNDLLIALTFANNSDLSTIQVGLLNFTGQFGAVQYGPLFAAICINVFGTLAIYLFLNQRVMKGLAAGSVKG</sequence>
<evidence type="ECO:0000256" key="8">
    <source>
        <dbReference type="SAM" id="MobiDB-lite"/>
    </source>
</evidence>
<feature type="transmembrane region" description="Helical" evidence="7">
    <location>
        <begin position="207"/>
        <end position="232"/>
    </location>
</feature>
<keyword evidence="4 7" id="KW-0812">Transmembrane</keyword>
<feature type="domain" description="ABC transmembrane type-1" evidence="9">
    <location>
        <begin position="95"/>
        <end position="287"/>
    </location>
</feature>
<dbReference type="GO" id="GO:0055085">
    <property type="term" value="P:transmembrane transport"/>
    <property type="evidence" value="ECO:0007669"/>
    <property type="project" value="InterPro"/>
</dbReference>
<dbReference type="Gene3D" id="1.10.3720.10">
    <property type="entry name" value="MetI-like"/>
    <property type="match status" value="1"/>
</dbReference>
<organism evidence="10 11">
    <name type="scientific">Arthrobacter agilis</name>
    <dbReference type="NCBI Taxonomy" id="37921"/>
    <lineage>
        <taxon>Bacteria</taxon>
        <taxon>Bacillati</taxon>
        <taxon>Actinomycetota</taxon>
        <taxon>Actinomycetes</taxon>
        <taxon>Micrococcales</taxon>
        <taxon>Micrococcaceae</taxon>
        <taxon>Arthrobacter</taxon>
    </lineage>
</organism>
<dbReference type="InterPro" id="IPR035906">
    <property type="entry name" value="MetI-like_sf"/>
</dbReference>
<evidence type="ECO:0000313" key="11">
    <source>
        <dbReference type="Proteomes" id="UP000239187"/>
    </source>
</evidence>
<evidence type="ECO:0000313" key="10">
    <source>
        <dbReference type="EMBL" id="AUZ88398.1"/>
    </source>
</evidence>
<evidence type="ECO:0000256" key="2">
    <source>
        <dbReference type="ARBA" id="ARBA00022448"/>
    </source>
</evidence>
<gene>
    <name evidence="10" type="ORF">CVO76_12695</name>
</gene>
<evidence type="ECO:0000256" key="7">
    <source>
        <dbReference type="RuleBase" id="RU363032"/>
    </source>
</evidence>
<feature type="transmembrane region" description="Helical" evidence="7">
    <location>
        <begin position="91"/>
        <end position="120"/>
    </location>
</feature>
<keyword evidence="6 7" id="KW-0472">Membrane</keyword>
<accession>A0A2L0UGQ6</accession>
<dbReference type="CDD" id="cd06261">
    <property type="entry name" value="TM_PBP2"/>
    <property type="match status" value="1"/>
</dbReference>
<dbReference type="PROSITE" id="PS50928">
    <property type="entry name" value="ABC_TM1"/>
    <property type="match status" value="1"/>
</dbReference>
<comment type="similarity">
    <text evidence="7">Belongs to the binding-protein-dependent transport system permease family.</text>
</comment>
<reference evidence="10 11" key="1">
    <citation type="submission" date="2017-11" db="EMBL/GenBank/DDBJ databases">
        <title>Draft genome of Arthrobacter agilis strain UMCV2, a plant growth-promoting rhizobacterium and biocontrol capacity of phytopathogenic fungi.</title>
        <authorList>
            <person name="Martinez-Camara R."/>
            <person name="Santoyo G."/>
            <person name="Moreno-Hagelsieb G."/>
            <person name="Valencia-Cantero E."/>
        </authorList>
    </citation>
    <scope>NUCLEOTIDE SEQUENCE [LARGE SCALE GENOMIC DNA]</scope>
    <source>
        <strain evidence="10 11">UMCV2</strain>
    </source>
</reference>
<dbReference type="GO" id="GO:0005886">
    <property type="term" value="C:plasma membrane"/>
    <property type="evidence" value="ECO:0007669"/>
    <property type="project" value="UniProtKB-SubCell"/>
</dbReference>
<evidence type="ECO:0000256" key="3">
    <source>
        <dbReference type="ARBA" id="ARBA00022475"/>
    </source>
</evidence>
<dbReference type="EMBL" id="CP024915">
    <property type="protein sequence ID" value="AUZ88398.1"/>
    <property type="molecule type" value="Genomic_DNA"/>
</dbReference>
<dbReference type="Proteomes" id="UP000239187">
    <property type="component" value="Chromosome"/>
</dbReference>
<feature type="transmembrane region" description="Helical" evidence="7">
    <location>
        <begin position="132"/>
        <end position="155"/>
    </location>
</feature>
<dbReference type="InterPro" id="IPR000515">
    <property type="entry name" value="MetI-like"/>
</dbReference>
<feature type="transmembrane region" description="Helical" evidence="7">
    <location>
        <begin position="167"/>
        <end position="186"/>
    </location>
</feature>
<evidence type="ECO:0000256" key="1">
    <source>
        <dbReference type="ARBA" id="ARBA00004651"/>
    </source>
</evidence>
<dbReference type="AlphaFoldDB" id="A0A2L0UGQ6"/>
<keyword evidence="5 7" id="KW-1133">Transmembrane helix</keyword>
<feature type="region of interest" description="Disordered" evidence="8">
    <location>
        <begin position="1"/>
        <end position="26"/>
    </location>
</feature>
<feature type="transmembrane region" description="Helical" evidence="7">
    <location>
        <begin position="266"/>
        <end position="287"/>
    </location>
</feature>
<dbReference type="Pfam" id="PF00528">
    <property type="entry name" value="BPD_transp_1"/>
    <property type="match status" value="1"/>
</dbReference>
<evidence type="ECO:0000256" key="4">
    <source>
        <dbReference type="ARBA" id="ARBA00022692"/>
    </source>
</evidence>
<keyword evidence="3" id="KW-1003">Cell membrane</keyword>
<evidence type="ECO:0000256" key="6">
    <source>
        <dbReference type="ARBA" id="ARBA00023136"/>
    </source>
</evidence>
<dbReference type="SUPFAM" id="SSF161098">
    <property type="entry name" value="MetI-like"/>
    <property type="match status" value="1"/>
</dbReference>
<proteinExistence type="inferred from homology"/>
<feature type="transmembrane region" description="Helical" evidence="7">
    <location>
        <begin position="31"/>
        <end position="56"/>
    </location>
</feature>